<name>E7RNU4_9BACT</name>
<protein>
    <submittedName>
        <fullName evidence="2">Uncharacterized protein</fullName>
    </submittedName>
</protein>
<keyword evidence="1" id="KW-0472">Membrane</keyword>
<dbReference type="HOGENOM" id="CLU_2357386_0_0_10"/>
<evidence type="ECO:0000313" key="2">
    <source>
        <dbReference type="EMBL" id="EFZ37387.1"/>
    </source>
</evidence>
<keyword evidence="1" id="KW-0812">Transmembrane</keyword>
<gene>
    <name evidence="2" type="ORF">HMPREF0663_10845</name>
</gene>
<feature type="transmembrane region" description="Helical" evidence="1">
    <location>
        <begin position="68"/>
        <end position="89"/>
    </location>
</feature>
<evidence type="ECO:0000313" key="3">
    <source>
        <dbReference type="Proteomes" id="UP000005580"/>
    </source>
</evidence>
<proteinExistence type="predicted"/>
<organism evidence="2 3">
    <name type="scientific">Hoylesella oralis ATCC 33269</name>
    <dbReference type="NCBI Taxonomy" id="873533"/>
    <lineage>
        <taxon>Bacteria</taxon>
        <taxon>Pseudomonadati</taxon>
        <taxon>Bacteroidota</taxon>
        <taxon>Bacteroidia</taxon>
        <taxon>Bacteroidales</taxon>
        <taxon>Prevotellaceae</taxon>
        <taxon>Hoylesella</taxon>
    </lineage>
</organism>
<dbReference type="AlphaFoldDB" id="E7RNU4"/>
<dbReference type="EMBL" id="AEPE02000003">
    <property type="protein sequence ID" value="EFZ37387.1"/>
    <property type="molecule type" value="Genomic_DNA"/>
</dbReference>
<keyword evidence="1" id="KW-1133">Transmembrane helix</keyword>
<sequence length="97" mass="10838">MMNGDRIMFFVFFFFFTESVSVEDIISELASCFLKCYLLYAMAICSLKMSSEYAIFVNNFSFLSIMTVGLAGLSVAISVLLTIFFLGIVTNCEPSSQ</sequence>
<evidence type="ECO:0000256" key="1">
    <source>
        <dbReference type="SAM" id="Phobius"/>
    </source>
</evidence>
<reference evidence="2" key="1">
    <citation type="submission" date="2011-01" db="EMBL/GenBank/DDBJ databases">
        <authorList>
            <person name="Muzny D."/>
            <person name="Qin X."/>
            <person name="Buhay C."/>
            <person name="Dugan-Rocha S."/>
            <person name="Ding Y."/>
            <person name="Chen G."/>
            <person name="Hawes A."/>
            <person name="Holder M."/>
            <person name="Jhangiani S."/>
            <person name="Johnson A."/>
            <person name="Khan Z."/>
            <person name="Li Z."/>
            <person name="Liu W."/>
            <person name="Liu X."/>
            <person name="Perez L."/>
            <person name="Shen H."/>
            <person name="Wang Q."/>
            <person name="Watt J."/>
            <person name="Xi L."/>
            <person name="Xin Y."/>
            <person name="Zhou J."/>
            <person name="Deng J."/>
            <person name="Jiang H."/>
            <person name="Liu Y."/>
            <person name="Qu J."/>
            <person name="Song X.-Z."/>
            <person name="Zhang L."/>
            <person name="Villasana D."/>
            <person name="Johnson A."/>
            <person name="Liu J."/>
            <person name="Liyanage D."/>
            <person name="Lorensuhewa L."/>
            <person name="Robinson T."/>
            <person name="Song A."/>
            <person name="Song B.-B."/>
            <person name="Dinh H."/>
            <person name="Thornton R."/>
            <person name="Coyle M."/>
            <person name="Francisco L."/>
            <person name="Jackson L."/>
            <person name="Javaid M."/>
            <person name="Korchina V."/>
            <person name="Kovar C."/>
            <person name="Mata R."/>
            <person name="Mathew T."/>
            <person name="Ngo R."/>
            <person name="Nguyen L."/>
            <person name="Nguyen N."/>
            <person name="Okwuonu G."/>
            <person name="Ongeri F."/>
            <person name="Pham C."/>
            <person name="Simmons D."/>
            <person name="Wilczek-Boney K."/>
            <person name="Hale W."/>
            <person name="Jakkamsetti A."/>
            <person name="Pham P."/>
            <person name="Ruth R."/>
            <person name="San Lucas F."/>
            <person name="Warren J."/>
            <person name="Zhang J."/>
            <person name="Zhao Z."/>
            <person name="Zhou C."/>
            <person name="Zhu D."/>
            <person name="Lee S."/>
            <person name="Bess C."/>
            <person name="Blankenburg K."/>
            <person name="Forbes L."/>
            <person name="Fu Q."/>
            <person name="Gubbala S."/>
            <person name="Hirani K."/>
            <person name="Jayaseelan J.C."/>
            <person name="Lara F."/>
            <person name="Munidasa M."/>
            <person name="Palculict T."/>
            <person name="Patil S."/>
            <person name="Pu L.-L."/>
            <person name="Saada N."/>
            <person name="Tang L."/>
            <person name="Weissenberger G."/>
            <person name="Zhu Y."/>
            <person name="Hemphill L."/>
            <person name="Shang Y."/>
            <person name="Youmans B."/>
            <person name="Ayvaz T."/>
            <person name="Ross M."/>
            <person name="Santibanez J."/>
            <person name="Aqrawi P."/>
            <person name="Gross S."/>
            <person name="Joshi V."/>
            <person name="Fowler G."/>
            <person name="Nazareth L."/>
            <person name="Reid J."/>
            <person name="Worley K."/>
            <person name="Petrosino J."/>
            <person name="Highlander S."/>
            <person name="Gibbs R."/>
        </authorList>
    </citation>
    <scope>NUCLEOTIDE SEQUENCE [LARGE SCALE GENOMIC DNA]</scope>
    <source>
        <strain evidence="2">ATCC 33269</strain>
    </source>
</reference>
<accession>E7RNU4</accession>
<dbReference type="Proteomes" id="UP000005580">
    <property type="component" value="Unassembled WGS sequence"/>
</dbReference>
<dbReference type="RefSeq" id="WP_004368062.1">
    <property type="nucleotide sequence ID" value="NZ_GL833116.1"/>
</dbReference>
<comment type="caution">
    <text evidence="2">The sequence shown here is derived from an EMBL/GenBank/DDBJ whole genome shotgun (WGS) entry which is preliminary data.</text>
</comment>
<keyword evidence="3" id="KW-1185">Reference proteome</keyword>